<sequence>MFVSKTTKIKTPIQASLTLTPMPIPMSTFYPYPFSFYNYNSSPKFSSPYPPSVSNHNNSQITNISIPTIQKFLEDLDEEFGVGKFTNYSDNFVDESIDVLDILDLEEKDFDKLGITNIGIRTKL</sequence>
<proteinExistence type="predicted"/>
<protein>
    <submittedName>
        <fullName evidence="2">6096_t:CDS:1</fullName>
    </submittedName>
</protein>
<keyword evidence="3" id="KW-1185">Reference proteome</keyword>
<dbReference type="EMBL" id="CAMKVN010023451">
    <property type="protein sequence ID" value="CAI2200142.1"/>
    <property type="molecule type" value="Genomic_DNA"/>
</dbReference>
<evidence type="ECO:0000313" key="2">
    <source>
        <dbReference type="EMBL" id="CAI2200142.1"/>
    </source>
</evidence>
<comment type="caution">
    <text evidence="2">The sequence shown here is derived from an EMBL/GenBank/DDBJ whole genome shotgun (WGS) entry which is preliminary data.</text>
</comment>
<dbReference type="OrthoDB" id="2438278at2759"/>
<accession>A0A9W4TCF0</accession>
<dbReference type="CDD" id="cd09487">
    <property type="entry name" value="SAM_superfamily"/>
    <property type="match status" value="1"/>
</dbReference>
<dbReference type="AlphaFoldDB" id="A0A9W4TCF0"/>
<dbReference type="Gene3D" id="1.10.150.50">
    <property type="entry name" value="Transcription Factor, Ets-1"/>
    <property type="match status" value="1"/>
</dbReference>
<feature type="domain" description="SAM" evidence="1">
    <location>
        <begin position="64"/>
        <end position="124"/>
    </location>
</feature>
<dbReference type="Pfam" id="PF00536">
    <property type="entry name" value="SAM_1"/>
    <property type="match status" value="1"/>
</dbReference>
<dbReference type="Proteomes" id="UP001153678">
    <property type="component" value="Unassembled WGS sequence"/>
</dbReference>
<feature type="non-terminal residue" evidence="2">
    <location>
        <position position="124"/>
    </location>
</feature>
<evidence type="ECO:0000313" key="3">
    <source>
        <dbReference type="Proteomes" id="UP001153678"/>
    </source>
</evidence>
<dbReference type="SUPFAM" id="SSF47769">
    <property type="entry name" value="SAM/Pointed domain"/>
    <property type="match status" value="1"/>
</dbReference>
<gene>
    <name evidence="2" type="ORF">FWILDA_LOCUS19424</name>
</gene>
<reference evidence="2" key="1">
    <citation type="submission" date="2022-08" db="EMBL/GenBank/DDBJ databases">
        <authorList>
            <person name="Kallberg Y."/>
            <person name="Tangrot J."/>
            <person name="Rosling A."/>
        </authorList>
    </citation>
    <scope>NUCLEOTIDE SEQUENCE</scope>
    <source>
        <strain evidence="2">Wild A</strain>
    </source>
</reference>
<name>A0A9W4TCF0_9GLOM</name>
<evidence type="ECO:0000259" key="1">
    <source>
        <dbReference type="PROSITE" id="PS50105"/>
    </source>
</evidence>
<organism evidence="2 3">
    <name type="scientific">Funneliformis geosporum</name>
    <dbReference type="NCBI Taxonomy" id="1117311"/>
    <lineage>
        <taxon>Eukaryota</taxon>
        <taxon>Fungi</taxon>
        <taxon>Fungi incertae sedis</taxon>
        <taxon>Mucoromycota</taxon>
        <taxon>Glomeromycotina</taxon>
        <taxon>Glomeromycetes</taxon>
        <taxon>Glomerales</taxon>
        <taxon>Glomeraceae</taxon>
        <taxon>Funneliformis</taxon>
    </lineage>
</organism>
<dbReference type="PROSITE" id="PS50105">
    <property type="entry name" value="SAM_DOMAIN"/>
    <property type="match status" value="1"/>
</dbReference>
<dbReference type="InterPro" id="IPR013761">
    <property type="entry name" value="SAM/pointed_sf"/>
</dbReference>
<dbReference type="InterPro" id="IPR001660">
    <property type="entry name" value="SAM"/>
</dbReference>